<dbReference type="EMBL" id="RJTX01000004">
    <property type="protein sequence ID" value="ROH95841.1"/>
    <property type="molecule type" value="Genomic_DNA"/>
</dbReference>
<dbReference type="Gene3D" id="3.90.1150.200">
    <property type="match status" value="1"/>
</dbReference>
<feature type="domain" description="YdhG-like" evidence="1">
    <location>
        <begin position="16"/>
        <end position="109"/>
    </location>
</feature>
<comment type="caution">
    <text evidence="2">The sequence shown here is derived from an EMBL/GenBank/DDBJ whole genome shotgun (WGS) entry which is preliminary data.</text>
</comment>
<accession>A0A3N0VSW9</accession>
<reference evidence="4" key="1">
    <citation type="submission" date="2018-11" db="EMBL/GenBank/DDBJ databases">
        <title>Proposal to divide the Flavobacteriaceae and reorganize its genera based on Amino Acid Identity values calculated from whole genome sequences.</title>
        <authorList>
            <person name="Nicholson A.C."/>
            <person name="Gulvik C.A."/>
            <person name="Whitney A.M."/>
            <person name="Humrighouse B.W."/>
            <person name="Bell M."/>
            <person name="Holmes B."/>
            <person name="Steigerwalt A."/>
            <person name="Villarma A."/>
            <person name="Sheth M."/>
            <person name="Batra D."/>
            <person name="Pryor J."/>
            <person name="Bernardet J.-F."/>
            <person name="Hugo C."/>
            <person name="Kampfer P."/>
            <person name="Newman J."/>
            <person name="Mcquiston J.R."/>
        </authorList>
    </citation>
    <scope>NUCLEOTIDE SEQUENCE [LARGE SCALE GENOMIC DNA]</scope>
    <source>
        <strain evidence="4">DSM 15235</strain>
    </source>
</reference>
<dbReference type="Pfam" id="PF08818">
    <property type="entry name" value="DUF1801"/>
    <property type="match status" value="1"/>
</dbReference>
<gene>
    <name evidence="3" type="ORF">BCF50_2906</name>
    <name evidence="2" type="ORF">EGI05_15060</name>
</gene>
<reference evidence="3 5" key="2">
    <citation type="submission" date="2019-03" db="EMBL/GenBank/DDBJ databases">
        <title>Genomic Encyclopedia of Archaeal and Bacterial Type Strains, Phase II (KMG-II): from individual species to whole genera.</title>
        <authorList>
            <person name="Goeker M."/>
        </authorList>
    </citation>
    <scope>NUCLEOTIDE SEQUENCE [LARGE SCALE GENOMIC DNA]</scope>
    <source>
        <strain evidence="3 5">DSM 15235</strain>
    </source>
</reference>
<dbReference type="EMBL" id="SOQW01000003">
    <property type="protein sequence ID" value="TDX91768.1"/>
    <property type="molecule type" value="Genomic_DNA"/>
</dbReference>
<dbReference type="InterPro" id="IPR014922">
    <property type="entry name" value="YdhG-like"/>
</dbReference>
<name>A0A3N0VSW9_9FLAO</name>
<evidence type="ECO:0000313" key="3">
    <source>
        <dbReference type="EMBL" id="TDX91768.1"/>
    </source>
</evidence>
<evidence type="ECO:0000259" key="1">
    <source>
        <dbReference type="Pfam" id="PF08818"/>
    </source>
</evidence>
<keyword evidence="5" id="KW-1185">Reference proteome</keyword>
<evidence type="ECO:0000313" key="5">
    <source>
        <dbReference type="Proteomes" id="UP000295709"/>
    </source>
</evidence>
<dbReference type="OrthoDB" id="670608at2"/>
<organism evidence="2 4">
    <name type="scientific">Chryseobacterium daecheongense</name>
    <dbReference type="NCBI Taxonomy" id="192389"/>
    <lineage>
        <taxon>Bacteria</taxon>
        <taxon>Pseudomonadati</taxon>
        <taxon>Bacteroidota</taxon>
        <taxon>Flavobacteriia</taxon>
        <taxon>Flavobacteriales</taxon>
        <taxon>Weeksellaceae</taxon>
        <taxon>Chryseobacterium group</taxon>
        <taxon>Chryseobacterium</taxon>
    </lineage>
</organism>
<dbReference type="SUPFAM" id="SSF159888">
    <property type="entry name" value="YdhG-like"/>
    <property type="match status" value="1"/>
</dbReference>
<dbReference type="Proteomes" id="UP000269375">
    <property type="component" value="Unassembled WGS sequence"/>
</dbReference>
<proteinExistence type="predicted"/>
<dbReference type="Proteomes" id="UP000295709">
    <property type="component" value="Unassembled WGS sequence"/>
</dbReference>
<evidence type="ECO:0000313" key="2">
    <source>
        <dbReference type="EMBL" id="ROH95841.1"/>
    </source>
</evidence>
<sequence>MNPIQEYFYRIEEPARSTLLFLRKKILESDPEYITETLSFGLPFFKYKKKMLCYLYYSKKYRTHYISFYHGDRLMYPELLQEGRKKFKILLIDMEEDLPLELIFNIINEVKTHIQ</sequence>
<evidence type="ECO:0000313" key="4">
    <source>
        <dbReference type="Proteomes" id="UP000269375"/>
    </source>
</evidence>
<dbReference type="AlphaFoldDB" id="A0A3N0VSW9"/>
<dbReference type="RefSeq" id="WP_123263856.1">
    <property type="nucleotide sequence ID" value="NZ_RJTX01000004.1"/>
</dbReference>
<protein>
    <submittedName>
        <fullName evidence="2">DUF1801 domain-containing protein</fullName>
    </submittedName>
    <submittedName>
        <fullName evidence="3">Uncharacterized protein DUF1801</fullName>
    </submittedName>
</protein>